<feature type="transmembrane region" description="Helical" evidence="1">
    <location>
        <begin position="326"/>
        <end position="349"/>
    </location>
</feature>
<dbReference type="AlphaFoldDB" id="A0AAD3H9Z1"/>
<proteinExistence type="predicted"/>
<dbReference type="Proteomes" id="UP001054902">
    <property type="component" value="Unassembled WGS sequence"/>
</dbReference>
<evidence type="ECO:0000313" key="2">
    <source>
        <dbReference type="EMBL" id="GFH55850.1"/>
    </source>
</evidence>
<feature type="transmembrane region" description="Helical" evidence="1">
    <location>
        <begin position="294"/>
        <end position="314"/>
    </location>
</feature>
<sequence>MKIKSISYAVLLAYLQTKQVASFSPTRGGMTSLRGGVLRQPRLAPNASIVAVASSILKLQQRKKNSMRLSVALEPNDQNEFQFSFPTEDLFPESKFDIFLLIPLILPFVAWETFDYAEMAFGHFYEFLAKDQSFHPVDGGKLQANLISPTLNGIVLPMCTFLFSTLVSTSISTLRNRLTSVKECLTKEAGDLQKLFLLLEYYPTEAKAKSQHLIYNYCERLIEESDDRYDHETFTGSIDVEINKLMMLLNDLELKHYVGEDIPHSITAQSFTAIDNLNENRLSRMTHLREPFPVLHYIILGSLPIAIVFSFLMQTNNDTLRFLDEIQLKILWTMLFGVLSLIAIVIYDLQGPFRGSYRVSNAIEQVQLIKRDLEKEMSMN</sequence>
<accession>A0AAD3H9Z1</accession>
<keyword evidence="1" id="KW-0472">Membrane</keyword>
<keyword evidence="1" id="KW-0812">Transmembrane</keyword>
<reference evidence="2 3" key="1">
    <citation type="journal article" date="2021" name="Sci. Rep.">
        <title>The genome of the diatom Chaetoceros tenuissimus carries an ancient integrated fragment of an extant virus.</title>
        <authorList>
            <person name="Hongo Y."/>
            <person name="Kimura K."/>
            <person name="Takaki Y."/>
            <person name="Yoshida Y."/>
            <person name="Baba S."/>
            <person name="Kobayashi G."/>
            <person name="Nagasaki K."/>
            <person name="Hano T."/>
            <person name="Tomaru Y."/>
        </authorList>
    </citation>
    <scope>NUCLEOTIDE SEQUENCE [LARGE SCALE GENOMIC DNA]</scope>
    <source>
        <strain evidence="2 3">NIES-3715</strain>
    </source>
</reference>
<dbReference type="EMBL" id="BLLK01000051">
    <property type="protein sequence ID" value="GFH55850.1"/>
    <property type="molecule type" value="Genomic_DNA"/>
</dbReference>
<gene>
    <name evidence="2" type="ORF">CTEN210_12326</name>
</gene>
<keyword evidence="1" id="KW-1133">Transmembrane helix</keyword>
<dbReference type="InterPro" id="IPR025333">
    <property type="entry name" value="DUF4239"/>
</dbReference>
<evidence type="ECO:0000256" key="1">
    <source>
        <dbReference type="SAM" id="Phobius"/>
    </source>
</evidence>
<comment type="caution">
    <text evidence="2">The sequence shown here is derived from an EMBL/GenBank/DDBJ whole genome shotgun (WGS) entry which is preliminary data.</text>
</comment>
<keyword evidence="3" id="KW-1185">Reference proteome</keyword>
<organism evidence="2 3">
    <name type="scientific">Chaetoceros tenuissimus</name>
    <dbReference type="NCBI Taxonomy" id="426638"/>
    <lineage>
        <taxon>Eukaryota</taxon>
        <taxon>Sar</taxon>
        <taxon>Stramenopiles</taxon>
        <taxon>Ochrophyta</taxon>
        <taxon>Bacillariophyta</taxon>
        <taxon>Coscinodiscophyceae</taxon>
        <taxon>Chaetocerotophycidae</taxon>
        <taxon>Chaetocerotales</taxon>
        <taxon>Chaetocerotaceae</taxon>
        <taxon>Chaetoceros</taxon>
    </lineage>
</organism>
<dbReference type="Pfam" id="PF14023">
    <property type="entry name" value="Bestrophin-like"/>
    <property type="match status" value="1"/>
</dbReference>
<evidence type="ECO:0000313" key="3">
    <source>
        <dbReference type="Proteomes" id="UP001054902"/>
    </source>
</evidence>
<protein>
    <submittedName>
        <fullName evidence="2">Uncharacterized protein</fullName>
    </submittedName>
</protein>
<name>A0AAD3H9Z1_9STRA</name>